<dbReference type="Pfam" id="PF25575">
    <property type="entry name" value="TPR_BSK1_C"/>
    <property type="match status" value="1"/>
</dbReference>
<proteinExistence type="predicted"/>
<dbReference type="PROSITE" id="PS50005">
    <property type="entry name" value="TPR"/>
    <property type="match status" value="1"/>
</dbReference>
<sequence length="122" mass="14165">MQLEDDDFVKKRKSDLKRQAGDAFRNQDYLNASVLYTQALRVDRFDATLFSNRSLCWLRLGDGQKALDDAMKCKELRPKWAKAYCRKGAALMLLKDYGGAYDVLSRGLELDPESEEMEKLFW</sequence>
<evidence type="ECO:0000256" key="1">
    <source>
        <dbReference type="PROSITE-ProRule" id="PRU00339"/>
    </source>
</evidence>
<dbReference type="InterPro" id="IPR051616">
    <property type="entry name" value="Cul2-RING_E3_ligase_SR"/>
</dbReference>
<evidence type="ECO:0000313" key="3">
    <source>
        <dbReference type="EMBL" id="JAD94373.1"/>
    </source>
</evidence>
<reference evidence="3" key="2">
    <citation type="journal article" date="2015" name="Data Brief">
        <title>Shoot transcriptome of the giant reed, Arundo donax.</title>
        <authorList>
            <person name="Barrero R.A."/>
            <person name="Guerrero F.D."/>
            <person name="Moolhuijzen P."/>
            <person name="Goolsby J.A."/>
            <person name="Tidwell J."/>
            <person name="Bellgard S.E."/>
            <person name="Bellgard M.I."/>
        </authorList>
    </citation>
    <scope>NUCLEOTIDE SEQUENCE</scope>
    <source>
        <tissue evidence="3">Shoot tissue taken approximately 20 cm above the soil surface</tissue>
    </source>
</reference>
<dbReference type="PANTHER" id="PTHR46224">
    <property type="entry name" value="ANKYRIN REPEAT FAMILY PROTEIN"/>
    <property type="match status" value="1"/>
</dbReference>
<dbReference type="InterPro" id="IPR011990">
    <property type="entry name" value="TPR-like_helical_dom_sf"/>
</dbReference>
<evidence type="ECO:0000259" key="2">
    <source>
        <dbReference type="Pfam" id="PF25575"/>
    </source>
</evidence>
<dbReference type="EMBL" id="GBRH01203522">
    <property type="protein sequence ID" value="JAD94373.1"/>
    <property type="molecule type" value="Transcribed_RNA"/>
</dbReference>
<dbReference type="SUPFAM" id="SSF48452">
    <property type="entry name" value="TPR-like"/>
    <property type="match status" value="1"/>
</dbReference>
<keyword evidence="1" id="KW-0802">TPR repeat</keyword>
<dbReference type="SMART" id="SM00028">
    <property type="entry name" value="TPR"/>
    <property type="match status" value="2"/>
</dbReference>
<dbReference type="InterPro" id="IPR019734">
    <property type="entry name" value="TPR_rpt"/>
</dbReference>
<feature type="repeat" description="TPR" evidence="1">
    <location>
        <begin position="81"/>
        <end position="114"/>
    </location>
</feature>
<accession>A0A0A9E5R3</accession>
<dbReference type="InterPro" id="IPR058209">
    <property type="entry name" value="TPR_BSK1_C"/>
</dbReference>
<name>A0A0A9E5R3_ARUDO</name>
<dbReference type="AlphaFoldDB" id="A0A0A9E5R3"/>
<reference evidence="3" key="1">
    <citation type="submission" date="2014-09" db="EMBL/GenBank/DDBJ databases">
        <authorList>
            <person name="Magalhaes I.L.F."/>
            <person name="Oliveira U."/>
            <person name="Santos F.R."/>
            <person name="Vidigal T.H.D.A."/>
            <person name="Brescovit A.D."/>
            <person name="Santos A.J."/>
        </authorList>
    </citation>
    <scope>NUCLEOTIDE SEQUENCE</scope>
    <source>
        <tissue evidence="3">Shoot tissue taken approximately 20 cm above the soil surface</tissue>
    </source>
</reference>
<organism evidence="3">
    <name type="scientific">Arundo donax</name>
    <name type="common">Giant reed</name>
    <name type="synonym">Donax arundinaceus</name>
    <dbReference type="NCBI Taxonomy" id="35708"/>
    <lineage>
        <taxon>Eukaryota</taxon>
        <taxon>Viridiplantae</taxon>
        <taxon>Streptophyta</taxon>
        <taxon>Embryophyta</taxon>
        <taxon>Tracheophyta</taxon>
        <taxon>Spermatophyta</taxon>
        <taxon>Magnoliopsida</taxon>
        <taxon>Liliopsida</taxon>
        <taxon>Poales</taxon>
        <taxon>Poaceae</taxon>
        <taxon>PACMAD clade</taxon>
        <taxon>Arundinoideae</taxon>
        <taxon>Arundineae</taxon>
        <taxon>Arundo</taxon>
    </lineage>
</organism>
<feature type="domain" description="Serine/threonine-protein kinase BSK1-like TPR repeats" evidence="2">
    <location>
        <begin position="15"/>
        <end position="84"/>
    </location>
</feature>
<dbReference type="Gene3D" id="1.25.40.10">
    <property type="entry name" value="Tetratricopeptide repeat domain"/>
    <property type="match status" value="1"/>
</dbReference>
<dbReference type="PANTHER" id="PTHR46224:SF25">
    <property type="entry name" value="OS12G0636100 PROTEIN"/>
    <property type="match status" value="1"/>
</dbReference>
<protein>
    <recommendedName>
        <fullName evidence="2">Serine/threonine-protein kinase BSK1-like TPR repeats domain-containing protein</fullName>
    </recommendedName>
</protein>